<comment type="caution">
    <text evidence="1">The sequence shown here is derived from an EMBL/GenBank/DDBJ whole genome shotgun (WGS) entry which is preliminary data.</text>
</comment>
<evidence type="ECO:0000313" key="2">
    <source>
        <dbReference type="Proteomes" id="UP001163324"/>
    </source>
</evidence>
<protein>
    <submittedName>
        <fullName evidence="1">Uncharacterized protein</fullName>
    </submittedName>
</protein>
<reference evidence="1" key="1">
    <citation type="submission" date="2022-10" db="EMBL/GenBank/DDBJ databases">
        <title>Complete Genome of Trichothecium roseum strain YXFP-22015, a Plant Pathogen Isolated from Citrus.</title>
        <authorList>
            <person name="Wang Y."/>
            <person name="Zhu L."/>
        </authorList>
    </citation>
    <scope>NUCLEOTIDE SEQUENCE</scope>
    <source>
        <strain evidence="1">YXFP-22015</strain>
    </source>
</reference>
<name>A0ACC0V7C3_9HYPO</name>
<gene>
    <name evidence="1" type="ORF">N3K66_003484</name>
</gene>
<dbReference type="EMBL" id="CM047942">
    <property type="protein sequence ID" value="KAI9901667.1"/>
    <property type="molecule type" value="Genomic_DNA"/>
</dbReference>
<keyword evidence="2" id="KW-1185">Reference proteome</keyword>
<organism evidence="1 2">
    <name type="scientific">Trichothecium roseum</name>
    <dbReference type="NCBI Taxonomy" id="47278"/>
    <lineage>
        <taxon>Eukaryota</taxon>
        <taxon>Fungi</taxon>
        <taxon>Dikarya</taxon>
        <taxon>Ascomycota</taxon>
        <taxon>Pezizomycotina</taxon>
        <taxon>Sordariomycetes</taxon>
        <taxon>Hypocreomycetidae</taxon>
        <taxon>Hypocreales</taxon>
        <taxon>Hypocreales incertae sedis</taxon>
        <taxon>Trichothecium</taxon>
    </lineage>
</organism>
<accession>A0ACC0V7C3</accession>
<proteinExistence type="predicted"/>
<sequence>MQVLSMLSLASMALAAPAITKRAEPAPVLAARDTSKAIAGKYIIKMKNSAEITIAADTYKAQHRYSSDKFRGFAASLTEADLNELRNHSDVEYIEQDQEVYLFDYTTQDPAPWGISRISHEQKGVNTYIYDQSAGEGTCVYMIDTGIKVDHEEFEGRAEWVKNFTDDGNDGDGAGHGTWTAGLVASRSYGVAKKAKVLALKVFRDDGTTDGASIIAAMDYVVSDAPNRDCPAGKVANMSLGGGFSQASNDAADAMVKAGVFTAVAAGNSNVDAKDTSPASASMVCTVAASDENDAKADFSSFGDVVDIWAPGTNLESTSYEGGSTSASGTSGSSPIVAGIGAYLLALEGNIAADQLCDRIKELSKADVLSNVPEGTPNRLAFNGAPQ</sequence>
<dbReference type="Proteomes" id="UP001163324">
    <property type="component" value="Chromosome 3"/>
</dbReference>
<evidence type="ECO:0000313" key="1">
    <source>
        <dbReference type="EMBL" id="KAI9901667.1"/>
    </source>
</evidence>